<proteinExistence type="predicted"/>
<sequence length="352" mass="40226">MNHVCLISMFTTSLERPEAIFELPDVFPAARWRRSLGNCVRQSPPFIRIFFLVLIPPAAAVENAERLAQDDEKHETNERVRFSEEDDEVNAEFERSSRRFRNRLGIMEGRGNGTSGVGCHICGLVLARGGSVRVPRKNVRSIAGMPLLAWVLHPMLDCKKLTSVWVSTDDTEIAEVALRFGAQVHYRDKKNAKDTSSSLAGVQDFLRTHPEISVVALVQCTSPCLLPMYLDRACEMVDDEGYDSAFAVFRQKKLRWKEAKNGESTVALNFNPRERPRMQDWDGELVESGHFYVSRASLIRENLLQGKRCGYVEMPEELCIEIDTETDWIIAEKLLELYGYRKNVNELKEYYV</sequence>
<dbReference type="CDD" id="cd02513">
    <property type="entry name" value="CMP-NeuAc_Synthase"/>
    <property type="match status" value="1"/>
</dbReference>
<dbReference type="InterPro" id="IPR029044">
    <property type="entry name" value="Nucleotide-diphossugar_trans"/>
</dbReference>
<dbReference type="PANTHER" id="PTHR21485">
    <property type="entry name" value="HAD SUPERFAMILY MEMBERS CMAS AND KDSC"/>
    <property type="match status" value="1"/>
</dbReference>
<protein>
    <recommendedName>
        <fullName evidence="3">N-acylneuraminate cytidylyltransferase</fullName>
    </recommendedName>
</protein>
<dbReference type="Proteomes" id="UP000827092">
    <property type="component" value="Unassembled WGS sequence"/>
</dbReference>
<dbReference type="GO" id="GO:0008781">
    <property type="term" value="F:N-acylneuraminate cytidylyltransferase activity"/>
    <property type="evidence" value="ECO:0007669"/>
    <property type="project" value="TreeGrafter"/>
</dbReference>
<organism evidence="1 2">
    <name type="scientific">Oedothorax gibbosus</name>
    <dbReference type="NCBI Taxonomy" id="931172"/>
    <lineage>
        <taxon>Eukaryota</taxon>
        <taxon>Metazoa</taxon>
        <taxon>Ecdysozoa</taxon>
        <taxon>Arthropoda</taxon>
        <taxon>Chelicerata</taxon>
        <taxon>Arachnida</taxon>
        <taxon>Araneae</taxon>
        <taxon>Araneomorphae</taxon>
        <taxon>Entelegynae</taxon>
        <taxon>Araneoidea</taxon>
        <taxon>Linyphiidae</taxon>
        <taxon>Erigoninae</taxon>
        <taxon>Oedothorax</taxon>
    </lineage>
</organism>
<dbReference type="PANTHER" id="PTHR21485:SF3">
    <property type="entry name" value="N-ACYLNEURAMINATE CYTIDYLYLTRANSFERASE"/>
    <property type="match status" value="1"/>
</dbReference>
<gene>
    <name evidence="1" type="ORF">JTE90_006460</name>
</gene>
<dbReference type="EMBL" id="JAFNEN010000425">
    <property type="protein sequence ID" value="KAG8183264.1"/>
    <property type="molecule type" value="Genomic_DNA"/>
</dbReference>
<evidence type="ECO:0000313" key="1">
    <source>
        <dbReference type="EMBL" id="KAG8183264.1"/>
    </source>
</evidence>
<dbReference type="Gene3D" id="3.90.550.10">
    <property type="entry name" value="Spore Coat Polysaccharide Biosynthesis Protein SpsA, Chain A"/>
    <property type="match status" value="1"/>
</dbReference>
<evidence type="ECO:0008006" key="3">
    <source>
        <dbReference type="Google" id="ProtNLM"/>
    </source>
</evidence>
<dbReference type="AlphaFoldDB" id="A0AAV6UHJ2"/>
<name>A0AAV6UHJ2_9ARAC</name>
<comment type="caution">
    <text evidence="1">The sequence shown here is derived from an EMBL/GenBank/DDBJ whole genome shotgun (WGS) entry which is preliminary data.</text>
</comment>
<dbReference type="SUPFAM" id="SSF53448">
    <property type="entry name" value="Nucleotide-diphospho-sugar transferases"/>
    <property type="match status" value="1"/>
</dbReference>
<accession>A0AAV6UHJ2</accession>
<dbReference type="Pfam" id="PF02348">
    <property type="entry name" value="CTP_transf_3"/>
    <property type="match status" value="1"/>
</dbReference>
<keyword evidence="2" id="KW-1185">Reference proteome</keyword>
<reference evidence="1 2" key="1">
    <citation type="journal article" date="2022" name="Nat. Ecol. Evol.">
        <title>A masculinizing supergene underlies an exaggerated male reproductive morph in a spider.</title>
        <authorList>
            <person name="Hendrickx F."/>
            <person name="De Corte Z."/>
            <person name="Sonet G."/>
            <person name="Van Belleghem S.M."/>
            <person name="Kostlbacher S."/>
            <person name="Vangestel C."/>
        </authorList>
    </citation>
    <scope>NUCLEOTIDE SEQUENCE [LARGE SCALE GENOMIC DNA]</scope>
    <source>
        <strain evidence="1">W744_W776</strain>
    </source>
</reference>
<dbReference type="InterPro" id="IPR050793">
    <property type="entry name" value="CMP-NeuNAc_synthase"/>
</dbReference>
<dbReference type="InterPro" id="IPR003329">
    <property type="entry name" value="Cytidylyl_trans"/>
</dbReference>
<evidence type="ECO:0000313" key="2">
    <source>
        <dbReference type="Proteomes" id="UP000827092"/>
    </source>
</evidence>